<feature type="compositionally biased region" description="Basic residues" evidence="1">
    <location>
        <begin position="585"/>
        <end position="608"/>
    </location>
</feature>
<feature type="compositionally biased region" description="Basic and acidic residues" evidence="1">
    <location>
        <begin position="297"/>
        <end position="328"/>
    </location>
</feature>
<feature type="compositionally biased region" description="Basic and acidic residues" evidence="1">
    <location>
        <begin position="543"/>
        <end position="563"/>
    </location>
</feature>
<feature type="compositionally biased region" description="Polar residues" evidence="1">
    <location>
        <begin position="11"/>
        <end position="25"/>
    </location>
</feature>
<dbReference type="AlphaFoldDB" id="A0AAN6ZR79"/>
<feature type="region of interest" description="Disordered" evidence="1">
    <location>
        <begin position="1"/>
        <end position="134"/>
    </location>
</feature>
<evidence type="ECO:0000313" key="3">
    <source>
        <dbReference type="Proteomes" id="UP001302676"/>
    </source>
</evidence>
<organism evidence="2 3">
    <name type="scientific">Dichotomopilus funicola</name>
    <dbReference type="NCBI Taxonomy" id="1934379"/>
    <lineage>
        <taxon>Eukaryota</taxon>
        <taxon>Fungi</taxon>
        <taxon>Dikarya</taxon>
        <taxon>Ascomycota</taxon>
        <taxon>Pezizomycotina</taxon>
        <taxon>Sordariomycetes</taxon>
        <taxon>Sordariomycetidae</taxon>
        <taxon>Sordariales</taxon>
        <taxon>Chaetomiaceae</taxon>
        <taxon>Dichotomopilus</taxon>
    </lineage>
</organism>
<keyword evidence="3" id="KW-1185">Reference proteome</keyword>
<feature type="compositionally biased region" description="Acidic residues" evidence="1">
    <location>
        <begin position="329"/>
        <end position="396"/>
    </location>
</feature>
<comment type="caution">
    <text evidence="2">The sequence shown here is derived from an EMBL/GenBank/DDBJ whole genome shotgun (WGS) entry which is preliminary data.</text>
</comment>
<feature type="region of interest" description="Disordered" evidence="1">
    <location>
        <begin position="655"/>
        <end position="686"/>
    </location>
</feature>
<reference evidence="2" key="1">
    <citation type="journal article" date="2023" name="Mol. Phylogenet. Evol.">
        <title>Genome-scale phylogeny and comparative genomics of the fungal order Sordariales.</title>
        <authorList>
            <person name="Hensen N."/>
            <person name="Bonometti L."/>
            <person name="Westerberg I."/>
            <person name="Brannstrom I.O."/>
            <person name="Guillou S."/>
            <person name="Cros-Aarteil S."/>
            <person name="Calhoun S."/>
            <person name="Haridas S."/>
            <person name="Kuo A."/>
            <person name="Mondo S."/>
            <person name="Pangilinan J."/>
            <person name="Riley R."/>
            <person name="LaButti K."/>
            <person name="Andreopoulos B."/>
            <person name="Lipzen A."/>
            <person name="Chen C."/>
            <person name="Yan M."/>
            <person name="Daum C."/>
            <person name="Ng V."/>
            <person name="Clum A."/>
            <person name="Steindorff A."/>
            <person name="Ohm R.A."/>
            <person name="Martin F."/>
            <person name="Silar P."/>
            <person name="Natvig D.O."/>
            <person name="Lalanne C."/>
            <person name="Gautier V."/>
            <person name="Ament-Velasquez S.L."/>
            <person name="Kruys A."/>
            <person name="Hutchinson M.I."/>
            <person name="Powell A.J."/>
            <person name="Barry K."/>
            <person name="Miller A.N."/>
            <person name="Grigoriev I.V."/>
            <person name="Debuchy R."/>
            <person name="Gladieux P."/>
            <person name="Hiltunen Thoren M."/>
            <person name="Johannesson H."/>
        </authorList>
    </citation>
    <scope>NUCLEOTIDE SEQUENCE</scope>
    <source>
        <strain evidence="2">CBS 141.50</strain>
    </source>
</reference>
<protein>
    <submittedName>
        <fullName evidence="2">Uncharacterized protein</fullName>
    </submittedName>
</protein>
<feature type="region of interest" description="Disordered" evidence="1">
    <location>
        <begin position="178"/>
        <end position="268"/>
    </location>
</feature>
<feature type="compositionally biased region" description="Low complexity" evidence="1">
    <location>
        <begin position="245"/>
        <end position="261"/>
    </location>
</feature>
<proteinExistence type="predicted"/>
<accession>A0AAN6ZR79</accession>
<feature type="compositionally biased region" description="Acidic residues" evidence="1">
    <location>
        <begin position="28"/>
        <end position="41"/>
    </location>
</feature>
<dbReference type="GeneID" id="87822071"/>
<dbReference type="Pfam" id="PF10446">
    <property type="entry name" value="DUF2457"/>
    <property type="match status" value="1"/>
</dbReference>
<feature type="region of interest" description="Disordered" evidence="1">
    <location>
        <begin position="438"/>
        <end position="500"/>
    </location>
</feature>
<evidence type="ECO:0000256" key="1">
    <source>
        <dbReference type="SAM" id="MobiDB-lite"/>
    </source>
</evidence>
<feature type="region of interest" description="Disordered" evidence="1">
    <location>
        <begin position="515"/>
        <end position="630"/>
    </location>
</feature>
<reference evidence="2" key="2">
    <citation type="submission" date="2023-05" db="EMBL/GenBank/DDBJ databases">
        <authorList>
            <consortium name="Lawrence Berkeley National Laboratory"/>
            <person name="Steindorff A."/>
            <person name="Hensen N."/>
            <person name="Bonometti L."/>
            <person name="Westerberg I."/>
            <person name="Brannstrom I.O."/>
            <person name="Guillou S."/>
            <person name="Cros-Aarteil S."/>
            <person name="Calhoun S."/>
            <person name="Haridas S."/>
            <person name="Kuo A."/>
            <person name="Mondo S."/>
            <person name="Pangilinan J."/>
            <person name="Riley R."/>
            <person name="Labutti K."/>
            <person name="Andreopoulos B."/>
            <person name="Lipzen A."/>
            <person name="Chen C."/>
            <person name="Yanf M."/>
            <person name="Daum C."/>
            <person name="Ng V."/>
            <person name="Clum A."/>
            <person name="Ohm R."/>
            <person name="Martin F."/>
            <person name="Silar P."/>
            <person name="Natvig D."/>
            <person name="Lalanne C."/>
            <person name="Gautier V."/>
            <person name="Ament-Velasquez S.L."/>
            <person name="Kruys A."/>
            <person name="Hutchinson M.I."/>
            <person name="Powell A.J."/>
            <person name="Barry K."/>
            <person name="Miller A.N."/>
            <person name="Grigoriev I.V."/>
            <person name="Debuchy R."/>
            <person name="Gladieux P."/>
            <person name="Thoren M.H."/>
            <person name="Johannesson H."/>
        </authorList>
    </citation>
    <scope>NUCLEOTIDE SEQUENCE</scope>
    <source>
        <strain evidence="2">CBS 141.50</strain>
    </source>
</reference>
<dbReference type="Proteomes" id="UP001302676">
    <property type="component" value="Unassembled WGS sequence"/>
</dbReference>
<name>A0AAN6ZR79_9PEZI</name>
<feature type="compositionally biased region" description="Basic and acidic residues" evidence="1">
    <location>
        <begin position="1"/>
        <end position="10"/>
    </location>
</feature>
<evidence type="ECO:0000313" key="2">
    <source>
        <dbReference type="EMBL" id="KAK4147054.1"/>
    </source>
</evidence>
<feature type="compositionally biased region" description="Basic and acidic residues" evidence="1">
    <location>
        <begin position="209"/>
        <end position="220"/>
    </location>
</feature>
<feature type="compositionally biased region" description="Polar residues" evidence="1">
    <location>
        <begin position="438"/>
        <end position="448"/>
    </location>
</feature>
<feature type="compositionally biased region" description="Polar residues" evidence="1">
    <location>
        <begin position="97"/>
        <end position="123"/>
    </location>
</feature>
<sequence>MEHYTPRDHATSNVLAWTTTHSANVEPSMEEDAGADADEPPDNLTPMAFTSTQFRRTPVRRGSGHHESLLTKALQSHSEDETYESESSHRPCRRRSITSNTSHASTADLTCGTANTTPARTNSPSPPFPNIGFAPISTATPAGALRHGEMEVPAAAKKRCISFACAAKPRLEEKVSILPQPKPVQDGTKAEGAPKKTTIKFACSSQPPEAKDPQQPEPRPRTPVARVSPNTPKVSPAGDKARAGSTIRPPRSPTLRRTPSSPVVPRNKKWLTANAGVLESESARFHEFASDEQQEDDWIKHDHSSAKPKLTIDDTLRQENAIRKLGKEAEEEAELEDEIDEEDDEEVDDGDLIDEDDEEEDEDNEDDEDNDEFDEDEDEADENENEDDDEDDDDEAGPTWASEASDGYKTDNEIGFADSDDEDDGLILWTTRIGQYHSLSGAMSQTRRLSLGEKSDASTASDNGSSPSRRKRRSKVRPVPVRSETPELPDSTDFVCGTLDEDRPLEEAYISCVEARRRGRHQPIPQDIDPSFPTSEPEDEVDEQPHRKGYGESDDHLWLHGELEDLDQDRDRRSRKKKGSETSPRRCRSPPPKRRPSPAPKARGRSPRKPSNLRSPRLRSPAPLHKTSKAPFLFPTHEAEGIAFKSLAFRPGLTHTKSLPRAPGMFPHLKTRKPRAGANTNTNTKDTTHVRGAIDIVKGLEQKRQRRKEKYFQKYYNRARKEKAHAKRPPPGQGASRMKELGLLIAGKAGPGNYVLSI</sequence>
<dbReference type="EMBL" id="MU853558">
    <property type="protein sequence ID" value="KAK4147054.1"/>
    <property type="molecule type" value="Genomic_DNA"/>
</dbReference>
<feature type="region of interest" description="Disordered" evidence="1">
    <location>
        <begin position="286"/>
        <end position="423"/>
    </location>
</feature>
<dbReference type="RefSeq" id="XP_062640425.1">
    <property type="nucleotide sequence ID" value="XM_062785458.1"/>
</dbReference>
<dbReference type="InterPro" id="IPR018853">
    <property type="entry name" value="DUF2457"/>
</dbReference>
<gene>
    <name evidence="2" type="ORF">C8A04DRAFT_9370</name>
</gene>